<dbReference type="OrthoDB" id="9808813at2"/>
<dbReference type="InterPro" id="IPR036775">
    <property type="entry name" value="DNA_pol_Y-fam_lit_finger_sf"/>
</dbReference>
<dbReference type="InterPro" id="IPR043128">
    <property type="entry name" value="Rev_trsase/Diguanyl_cyclase"/>
</dbReference>
<evidence type="ECO:0000256" key="3">
    <source>
        <dbReference type="ARBA" id="ARBA00022932"/>
    </source>
</evidence>
<dbReference type="GO" id="GO:0003887">
    <property type="term" value="F:DNA-directed DNA polymerase activity"/>
    <property type="evidence" value="ECO:0007669"/>
    <property type="project" value="UniProtKB-KW"/>
</dbReference>
<dbReference type="PANTHER" id="PTHR11076">
    <property type="entry name" value="DNA REPAIR POLYMERASE UMUC / TRANSFERASE FAMILY MEMBER"/>
    <property type="match status" value="1"/>
</dbReference>
<dbReference type="AlphaFoldDB" id="A0LGS2"/>
<reference evidence="5 6" key="1">
    <citation type="submission" date="2006-10" db="EMBL/GenBank/DDBJ databases">
        <title>Complete sequence of Syntrophobacter fumaroxidans MPOB.</title>
        <authorList>
            <consortium name="US DOE Joint Genome Institute"/>
            <person name="Copeland A."/>
            <person name="Lucas S."/>
            <person name="Lapidus A."/>
            <person name="Barry K."/>
            <person name="Detter J.C."/>
            <person name="Glavina del Rio T."/>
            <person name="Hammon N."/>
            <person name="Israni S."/>
            <person name="Pitluck S."/>
            <person name="Goltsman E.G."/>
            <person name="Martinez M."/>
            <person name="Schmutz J."/>
            <person name="Larimer F."/>
            <person name="Land M."/>
            <person name="Hauser L."/>
            <person name="Kyrpides N."/>
            <person name="Kim E."/>
            <person name="Boone D.R."/>
            <person name="Brockman F."/>
            <person name="Culley D."/>
            <person name="Ferry J."/>
            <person name="Gunsalus R."/>
            <person name="McInerney M.J."/>
            <person name="Morrison M."/>
            <person name="Plugge C."/>
            <person name="Rohlin L."/>
            <person name="Scholten J."/>
            <person name="Sieber J."/>
            <person name="Stams A.J.M."/>
            <person name="Worm P."/>
            <person name="Henstra A.M."/>
            <person name="Richardson P."/>
        </authorList>
    </citation>
    <scope>NUCLEOTIDE SEQUENCE [LARGE SCALE GENOMIC DNA]</scope>
    <source>
        <strain evidence="6">DSM 10017 / MPOB</strain>
    </source>
</reference>
<dbReference type="InParanoid" id="A0LGS2"/>
<dbReference type="Pfam" id="PF11799">
    <property type="entry name" value="IMS_C"/>
    <property type="match status" value="1"/>
</dbReference>
<dbReference type="Gene3D" id="1.10.150.20">
    <property type="entry name" value="5' to 3' exonuclease, C-terminal subdomain"/>
    <property type="match status" value="1"/>
</dbReference>
<dbReference type="InterPro" id="IPR050116">
    <property type="entry name" value="DNA_polymerase-Y"/>
</dbReference>
<dbReference type="GO" id="GO:0003684">
    <property type="term" value="F:damaged DNA binding"/>
    <property type="evidence" value="ECO:0007669"/>
    <property type="project" value="InterPro"/>
</dbReference>
<dbReference type="SUPFAM" id="SSF56672">
    <property type="entry name" value="DNA/RNA polymerases"/>
    <property type="match status" value="1"/>
</dbReference>
<keyword evidence="6" id="KW-1185">Reference proteome</keyword>
<sequence length="393" mass="43924">MTRHIVHLDIPNFYAVLEELRRPELKKRSMVLAEPSARAIVQGINSNAGKEGIREGMPLAHARRMCRRVLAVAPDLRFYREEHQQILKEFGFFSPLVEGAWPGHYFVDLTGTQRLLGPGPDVACRMERHLATQRRLRARIGLAANKLVSQVASTCIVPGDLNCIFPGGETSFLAPLPVTSLPGVGAVTASRLADFNIRRIGQLAALSLEALCGVFGKMGSRLFNVARGIDPTPVLPSRESPRLVVAHSLERDEIDRDRLEALLFQQVEEAGWALRSHNRHPTRFVLEIRYADGITARSAHALFSPAIHADRRLFRVILPVFRQLFNRRIALRRIVLELSDFAMPFRQASLFSREDSPPSGERDLQQALDGIRGRFGNRAISWGNAMSGAQRQA</sequence>
<dbReference type="eggNOG" id="COG0389">
    <property type="taxonomic scope" value="Bacteria"/>
</dbReference>
<dbReference type="InterPro" id="IPR001126">
    <property type="entry name" value="UmuC"/>
</dbReference>
<protein>
    <submittedName>
        <fullName evidence="5">DNA-directed DNA polymerase</fullName>
        <ecNumber evidence="5">2.7.7.7</ecNumber>
    </submittedName>
</protein>
<dbReference type="Pfam" id="PF00817">
    <property type="entry name" value="IMS"/>
    <property type="match status" value="1"/>
</dbReference>
<keyword evidence="2" id="KW-0515">Mutator protein</keyword>
<dbReference type="EC" id="2.7.7.7" evidence="5"/>
<dbReference type="SUPFAM" id="SSF100879">
    <property type="entry name" value="Lesion bypass DNA polymerase (Y-family), little finger domain"/>
    <property type="match status" value="1"/>
</dbReference>
<evidence type="ECO:0000256" key="2">
    <source>
        <dbReference type="ARBA" id="ARBA00022457"/>
    </source>
</evidence>
<dbReference type="HOGENOM" id="CLU_012348_1_3_7"/>
<dbReference type="PANTHER" id="PTHR11076:SF33">
    <property type="entry name" value="DNA POLYMERASE KAPPA"/>
    <property type="match status" value="1"/>
</dbReference>
<dbReference type="GO" id="GO:0005829">
    <property type="term" value="C:cytosol"/>
    <property type="evidence" value="ECO:0007669"/>
    <property type="project" value="TreeGrafter"/>
</dbReference>
<dbReference type="EMBL" id="CP000478">
    <property type="protein sequence ID" value="ABK16624.1"/>
    <property type="molecule type" value="Genomic_DNA"/>
</dbReference>
<dbReference type="InterPro" id="IPR017961">
    <property type="entry name" value="DNA_pol_Y-fam_little_finger"/>
</dbReference>
<dbReference type="CDD" id="cd00424">
    <property type="entry name" value="PolY"/>
    <property type="match status" value="1"/>
</dbReference>
<dbReference type="GO" id="GO:0006281">
    <property type="term" value="P:DNA repair"/>
    <property type="evidence" value="ECO:0007669"/>
    <property type="project" value="InterPro"/>
</dbReference>
<organism evidence="5 6">
    <name type="scientific">Syntrophobacter fumaroxidans (strain DSM 10017 / MPOB)</name>
    <dbReference type="NCBI Taxonomy" id="335543"/>
    <lineage>
        <taxon>Bacteria</taxon>
        <taxon>Pseudomonadati</taxon>
        <taxon>Thermodesulfobacteriota</taxon>
        <taxon>Syntrophobacteria</taxon>
        <taxon>Syntrophobacterales</taxon>
        <taxon>Syntrophobacteraceae</taxon>
        <taxon>Syntrophobacter</taxon>
    </lineage>
</organism>
<accession>A0LGS2</accession>
<dbReference type="RefSeq" id="WP_011697795.1">
    <property type="nucleotide sequence ID" value="NC_008554.1"/>
</dbReference>
<gene>
    <name evidence="5" type="ordered locus">Sfum_0928</name>
</gene>
<dbReference type="GO" id="GO:0042276">
    <property type="term" value="P:error-prone translesion synthesis"/>
    <property type="evidence" value="ECO:0007669"/>
    <property type="project" value="TreeGrafter"/>
</dbReference>
<dbReference type="KEGG" id="sfu:Sfum_0928"/>
<dbReference type="Proteomes" id="UP000001784">
    <property type="component" value="Chromosome"/>
</dbReference>
<evidence type="ECO:0000313" key="6">
    <source>
        <dbReference type="Proteomes" id="UP000001784"/>
    </source>
</evidence>
<dbReference type="Gene3D" id="3.30.70.270">
    <property type="match status" value="1"/>
</dbReference>
<keyword evidence="5" id="KW-0548">Nucleotidyltransferase</keyword>
<evidence type="ECO:0000313" key="5">
    <source>
        <dbReference type="EMBL" id="ABK16624.1"/>
    </source>
</evidence>
<evidence type="ECO:0000256" key="1">
    <source>
        <dbReference type="ARBA" id="ARBA00010945"/>
    </source>
</evidence>
<keyword evidence="5" id="KW-0808">Transferase</keyword>
<dbReference type="Pfam" id="PF21999">
    <property type="entry name" value="IMS_HHH_1"/>
    <property type="match status" value="1"/>
</dbReference>
<dbReference type="PROSITE" id="PS50173">
    <property type="entry name" value="UMUC"/>
    <property type="match status" value="1"/>
</dbReference>
<proteinExistence type="inferred from homology"/>
<keyword evidence="3 5" id="KW-0239">DNA-directed DNA polymerase</keyword>
<dbReference type="InterPro" id="IPR053848">
    <property type="entry name" value="IMS_HHH_1"/>
</dbReference>
<dbReference type="InterPro" id="IPR043502">
    <property type="entry name" value="DNA/RNA_pol_sf"/>
</dbReference>
<dbReference type="Gene3D" id="3.40.1170.60">
    <property type="match status" value="1"/>
</dbReference>
<name>A0LGS2_SYNFM</name>
<comment type="similarity">
    <text evidence="1">Belongs to the DNA polymerase type-Y family.</text>
</comment>
<dbReference type="GO" id="GO:0009432">
    <property type="term" value="P:SOS response"/>
    <property type="evidence" value="ECO:0007669"/>
    <property type="project" value="TreeGrafter"/>
</dbReference>
<feature type="domain" description="UmuC" evidence="4">
    <location>
        <begin position="5"/>
        <end position="185"/>
    </location>
</feature>
<evidence type="ECO:0000259" key="4">
    <source>
        <dbReference type="PROSITE" id="PS50173"/>
    </source>
</evidence>
<dbReference type="STRING" id="335543.Sfum_0928"/>